<dbReference type="Proteomes" id="UP000664203">
    <property type="component" value="Unassembled WGS sequence"/>
</dbReference>
<dbReference type="GO" id="GO:0003700">
    <property type="term" value="F:DNA-binding transcription factor activity"/>
    <property type="evidence" value="ECO:0007669"/>
    <property type="project" value="TreeGrafter"/>
</dbReference>
<dbReference type="FunFam" id="3.10.260.10:FF:000003">
    <property type="entry name" value="Ascospore maturation 1 protein"/>
    <property type="match status" value="1"/>
</dbReference>
<dbReference type="InterPro" id="IPR029790">
    <property type="entry name" value="EFG1/Phd1/StuA"/>
</dbReference>
<protein>
    <recommendedName>
        <fullName evidence="8">HTH APSES-type domain-containing protein</fullName>
    </recommendedName>
</protein>
<feature type="compositionally biased region" description="Polar residues" evidence="7">
    <location>
        <begin position="638"/>
        <end position="665"/>
    </location>
</feature>
<name>A0A8H3FNF5_9LECA</name>
<dbReference type="GO" id="GO:0045944">
    <property type="term" value="P:positive regulation of transcription by RNA polymerase II"/>
    <property type="evidence" value="ECO:0007669"/>
    <property type="project" value="TreeGrafter"/>
</dbReference>
<dbReference type="SMART" id="SM01252">
    <property type="entry name" value="KilA-N"/>
    <property type="match status" value="1"/>
</dbReference>
<evidence type="ECO:0000256" key="5">
    <source>
        <dbReference type="ARBA" id="ARBA00023163"/>
    </source>
</evidence>
<feature type="region of interest" description="Disordered" evidence="7">
    <location>
        <begin position="1"/>
        <end position="128"/>
    </location>
</feature>
<accession>A0A8H3FNF5</accession>
<keyword evidence="2" id="KW-0749">Sporulation</keyword>
<feature type="compositionally biased region" description="Polar residues" evidence="7">
    <location>
        <begin position="115"/>
        <end position="128"/>
    </location>
</feature>
<dbReference type="PANTHER" id="PTHR47792:SF1">
    <property type="entry name" value="PROTEIN SOK2-RELATED"/>
    <property type="match status" value="1"/>
</dbReference>
<dbReference type="SUPFAM" id="SSF54616">
    <property type="entry name" value="DNA-binding domain of Mlu1-box binding protein MBP1"/>
    <property type="match status" value="1"/>
</dbReference>
<keyword evidence="10" id="KW-1185">Reference proteome</keyword>
<feature type="domain" description="HTH APSES-type" evidence="8">
    <location>
        <begin position="267"/>
        <end position="373"/>
    </location>
</feature>
<comment type="similarity">
    <text evidence="1">Belongs to the EFG1/PHD1/stuA family.</text>
</comment>
<evidence type="ECO:0000313" key="9">
    <source>
        <dbReference type="EMBL" id="CAF9924231.1"/>
    </source>
</evidence>
<dbReference type="InterPro" id="IPR003163">
    <property type="entry name" value="Tscrpt_reg_HTH_APSES-type"/>
</dbReference>
<feature type="region of interest" description="Disordered" evidence="7">
    <location>
        <begin position="388"/>
        <end position="788"/>
    </location>
</feature>
<feature type="compositionally biased region" description="Polar residues" evidence="7">
    <location>
        <begin position="69"/>
        <end position="84"/>
    </location>
</feature>
<evidence type="ECO:0000313" key="10">
    <source>
        <dbReference type="Proteomes" id="UP000664203"/>
    </source>
</evidence>
<feature type="compositionally biased region" description="Low complexity" evidence="7">
    <location>
        <begin position="201"/>
        <end position="215"/>
    </location>
</feature>
<dbReference type="PANTHER" id="PTHR47792">
    <property type="entry name" value="PROTEIN SOK2-RELATED"/>
    <property type="match status" value="1"/>
</dbReference>
<dbReference type="PROSITE" id="PS51299">
    <property type="entry name" value="HTH_APSES"/>
    <property type="match status" value="1"/>
</dbReference>
<feature type="compositionally biased region" description="Basic and acidic residues" evidence="7">
    <location>
        <begin position="569"/>
        <end position="580"/>
    </location>
</feature>
<dbReference type="Gene3D" id="3.10.260.10">
    <property type="entry name" value="Transcription regulator HTH, APSES-type DNA-binding domain"/>
    <property type="match status" value="1"/>
</dbReference>
<dbReference type="GO" id="GO:0005634">
    <property type="term" value="C:nucleus"/>
    <property type="evidence" value="ECO:0007669"/>
    <property type="project" value="TreeGrafter"/>
</dbReference>
<feature type="compositionally biased region" description="Polar residues" evidence="7">
    <location>
        <begin position="417"/>
        <end position="427"/>
    </location>
</feature>
<dbReference type="EMBL" id="CAJPDR010000184">
    <property type="protein sequence ID" value="CAF9924231.1"/>
    <property type="molecule type" value="Genomic_DNA"/>
</dbReference>
<dbReference type="GO" id="GO:0048315">
    <property type="term" value="P:conidium formation"/>
    <property type="evidence" value="ECO:0007669"/>
    <property type="project" value="UniProtKB-KW"/>
</dbReference>
<keyword evidence="3" id="KW-0805">Transcription regulation</keyword>
<keyword evidence="4" id="KW-0238">DNA-binding</keyword>
<evidence type="ECO:0000256" key="3">
    <source>
        <dbReference type="ARBA" id="ARBA00023015"/>
    </source>
</evidence>
<evidence type="ECO:0000256" key="2">
    <source>
        <dbReference type="ARBA" id="ARBA00022969"/>
    </source>
</evidence>
<evidence type="ECO:0000259" key="8">
    <source>
        <dbReference type="PROSITE" id="PS51299"/>
    </source>
</evidence>
<dbReference type="OrthoDB" id="5407653at2759"/>
<dbReference type="InterPro" id="IPR018004">
    <property type="entry name" value="KilA/APSES_HTH"/>
</dbReference>
<dbReference type="Pfam" id="PF04383">
    <property type="entry name" value="KilA-N"/>
    <property type="match status" value="1"/>
</dbReference>
<feature type="region of interest" description="Disordered" evidence="7">
    <location>
        <begin position="233"/>
        <end position="263"/>
    </location>
</feature>
<feature type="compositionally biased region" description="Pro residues" evidence="7">
    <location>
        <begin position="242"/>
        <end position="252"/>
    </location>
</feature>
<feature type="region of interest" description="Disordered" evidence="7">
    <location>
        <begin position="141"/>
        <end position="217"/>
    </location>
</feature>
<feature type="compositionally biased region" description="Basic and acidic residues" evidence="7">
    <location>
        <begin position="589"/>
        <end position="605"/>
    </location>
</feature>
<sequence>MNNTEKLELPSISQVQPRGPVDTPWLSSNYSRPKLPGDRLPDLQLPQSYAPTTARVGGPEPLPNAHGIQYSTGHAGSYSDNNTGIGLKTPSPSPTSLCSAPPIHGLPEDSEGRSDYTQSSHYTQSTGHYQSAMNPQHQYLESQPNQMSGGQPYAPHSTTASGMTQYSSYPQQQPPPLQPGPGSYAQSPGYGQYGYPNSITSPSGPGHPVSSSMGGQVNSGLLPLPVMGAGGPAQHTYVGAPTGPPPNYPPQNPDTSGQVAPSGMKPRVTATLWEDEGCMCFQVEAKGVCVARRDDNHMINGTKLLNVAGMTRGRRDGILKSEKTRHVVKIGPMHLKGVWIPFDRALDFANKEKITESLYPLFVHNIGALLYHPTNQSRTNAVMAAADRRRLETQKQQGGGVGHPGSQPPSLHHHHSMGSSINTQQPHSIAPHPGSGRPGLDRAHTFPTPPTSASSTGIGLSNQGSYGWEGQSIPGSAQPLILDSHPHSTPATPATTPPGTSMPTLQPYQSHQSYDNTRPMYSSAAPQQAQYATQHQQQGMSHGAPLSANSYGKQDMGPPVTTRAPGSKTESEHGDSKSDIYGHSQGNDRVGHEEAEHEQEGEYSHDNSAYAPHRGPYNHYSSASHMGSLHGEHAQAPSEINGSQSHQNGSGRSTPRTSNGGQQQWPAAGYHTPPRAAPSSNLYNPMSDTRGTVTNGNNGADHYSTAPLHPYAPTQANGVIPSNKRMREDEEYSSRPGSRNDDMDSMKRRKMGREGSGAGKIASSSYESDVKPVSANRPRSIATPRAHR</sequence>
<dbReference type="GO" id="GO:0030435">
    <property type="term" value="P:sporulation resulting in formation of a cellular spore"/>
    <property type="evidence" value="ECO:0007669"/>
    <property type="project" value="UniProtKB-KW"/>
</dbReference>
<dbReference type="InterPro" id="IPR036887">
    <property type="entry name" value="HTH_APSES_sf"/>
</dbReference>
<comment type="caution">
    <text evidence="9">The sequence shown here is derived from an EMBL/GenBank/DDBJ whole genome shotgun (WGS) entry which is preliminary data.</text>
</comment>
<organism evidence="9 10">
    <name type="scientific">Alectoria fallacina</name>
    <dbReference type="NCBI Taxonomy" id="1903189"/>
    <lineage>
        <taxon>Eukaryota</taxon>
        <taxon>Fungi</taxon>
        <taxon>Dikarya</taxon>
        <taxon>Ascomycota</taxon>
        <taxon>Pezizomycotina</taxon>
        <taxon>Lecanoromycetes</taxon>
        <taxon>OSLEUM clade</taxon>
        <taxon>Lecanoromycetidae</taxon>
        <taxon>Lecanorales</taxon>
        <taxon>Lecanorineae</taxon>
        <taxon>Parmeliaceae</taxon>
        <taxon>Alectoria</taxon>
    </lineage>
</organism>
<proteinExistence type="inferred from homology"/>
<feature type="compositionally biased region" description="Low complexity" evidence="7">
    <location>
        <begin position="524"/>
        <end position="538"/>
    </location>
</feature>
<evidence type="ECO:0000256" key="1">
    <source>
        <dbReference type="ARBA" id="ARBA00007247"/>
    </source>
</evidence>
<evidence type="ECO:0000256" key="4">
    <source>
        <dbReference type="ARBA" id="ARBA00023125"/>
    </source>
</evidence>
<feature type="compositionally biased region" description="Low complexity" evidence="7">
    <location>
        <begin position="487"/>
        <end position="504"/>
    </location>
</feature>
<keyword evidence="5" id="KW-0804">Transcription</keyword>
<evidence type="ECO:0000256" key="6">
    <source>
        <dbReference type="ARBA" id="ARBA00023321"/>
    </source>
</evidence>
<keyword evidence="6" id="KW-0183">Conidiation</keyword>
<evidence type="ECO:0000256" key="7">
    <source>
        <dbReference type="SAM" id="MobiDB-lite"/>
    </source>
</evidence>
<gene>
    <name evidence="9" type="ORF">ALECFALPRED_002711</name>
</gene>
<dbReference type="GO" id="GO:0043565">
    <property type="term" value="F:sequence-specific DNA binding"/>
    <property type="evidence" value="ECO:0007669"/>
    <property type="project" value="TreeGrafter"/>
</dbReference>
<feature type="compositionally biased region" description="Polar residues" evidence="7">
    <location>
        <begin position="678"/>
        <end position="698"/>
    </location>
</feature>
<dbReference type="AlphaFoldDB" id="A0A8H3FNF5"/>
<feature type="compositionally biased region" description="Polar residues" evidence="7">
    <location>
        <begin position="506"/>
        <end position="520"/>
    </location>
</feature>
<reference evidence="9" key="1">
    <citation type="submission" date="2021-03" db="EMBL/GenBank/DDBJ databases">
        <authorList>
            <person name="Tagirdzhanova G."/>
        </authorList>
    </citation>
    <scope>NUCLEOTIDE SEQUENCE</scope>
</reference>